<dbReference type="EMBL" id="CP047289">
    <property type="protein sequence ID" value="QUS36063.1"/>
    <property type="molecule type" value="Genomic_DNA"/>
</dbReference>
<evidence type="ECO:0000313" key="2">
    <source>
        <dbReference type="EMBL" id="QUS36063.1"/>
    </source>
</evidence>
<dbReference type="InterPro" id="IPR001509">
    <property type="entry name" value="Epimerase_deHydtase"/>
</dbReference>
<dbReference type="SUPFAM" id="SSF51735">
    <property type="entry name" value="NAD(P)-binding Rossmann-fold domains"/>
    <property type="match status" value="1"/>
</dbReference>
<feature type="domain" description="NAD-dependent epimerase/dehydratase" evidence="1">
    <location>
        <begin position="48"/>
        <end position="129"/>
    </location>
</feature>
<dbReference type="Gene3D" id="3.40.50.720">
    <property type="entry name" value="NAD(P)-binding Rossmann-like Domain"/>
    <property type="match status" value="1"/>
</dbReference>
<dbReference type="KEGG" id="fap:GR316_07145"/>
<sequence length="239" mass="24685">MPNDLIVTGATGRLARLLRPHWPDATWLARGAPWPEGRGGTILNLAGVTDPSGPLEDNVTTAAAAIAEGARRGARVFLMSSAAVYGQGMRDFHEEDAPAPLNAYGAAKARMEALASGAILLRLGNVAGADALLGRAAGHVTLDPAGPEGPVRSYIGPATLARVLGHLFATPSLPRILNIAEPPPIGMAALLDAAGIDWSFGPERAGTIPRVGLDTARLQAICPLPPADPARMVAEWRAA</sequence>
<dbReference type="RefSeq" id="WP_211783285.1">
    <property type="nucleotide sequence ID" value="NZ_CP047289.1"/>
</dbReference>
<gene>
    <name evidence="2" type="ORF">GR316_07145</name>
</gene>
<dbReference type="Proteomes" id="UP000679284">
    <property type="component" value="Chromosome"/>
</dbReference>
<accession>A0A8J8MTP5</accession>
<keyword evidence="3" id="KW-1185">Reference proteome</keyword>
<protein>
    <submittedName>
        <fullName evidence="2">Sugar nucleotide-binding protein</fullName>
    </submittedName>
</protein>
<evidence type="ECO:0000313" key="3">
    <source>
        <dbReference type="Proteomes" id="UP000679284"/>
    </source>
</evidence>
<proteinExistence type="predicted"/>
<evidence type="ECO:0000259" key="1">
    <source>
        <dbReference type="Pfam" id="PF01370"/>
    </source>
</evidence>
<reference evidence="2" key="1">
    <citation type="submission" date="2020-01" db="EMBL/GenBank/DDBJ databases">
        <authorList>
            <person name="Yang Y."/>
            <person name="Kwon Y.M."/>
        </authorList>
    </citation>
    <scope>NUCLEOTIDE SEQUENCE</scope>
    <source>
        <strain evidence="2">PG104</strain>
    </source>
</reference>
<organism evidence="2 3">
    <name type="scientific">Falsirhodobacter algicola</name>
    <dbReference type="NCBI Taxonomy" id="2692330"/>
    <lineage>
        <taxon>Bacteria</taxon>
        <taxon>Pseudomonadati</taxon>
        <taxon>Pseudomonadota</taxon>
        <taxon>Alphaproteobacteria</taxon>
        <taxon>Rhodobacterales</taxon>
        <taxon>Paracoccaceae</taxon>
        <taxon>Falsirhodobacter</taxon>
    </lineage>
</organism>
<name>A0A8J8MTP5_9RHOB</name>
<dbReference type="Pfam" id="PF01370">
    <property type="entry name" value="Epimerase"/>
    <property type="match status" value="1"/>
</dbReference>
<dbReference type="InterPro" id="IPR036291">
    <property type="entry name" value="NAD(P)-bd_dom_sf"/>
</dbReference>
<dbReference type="AlphaFoldDB" id="A0A8J8MTP5"/>